<sequence length="114" mass="13325">MSNTNTVEEAMMTTNSDDTRTNNKSIDDSSSEEEELDFSNQTPEEVQEDKRRTQLQDRIPLKHFDFSKQELEEIDQGIQKRFRKENKLQILVEKRKKEAEAASNGEDLVDTDEE</sequence>
<feature type="region of interest" description="Disordered" evidence="1">
    <location>
        <begin position="95"/>
        <end position="114"/>
    </location>
</feature>
<evidence type="ECO:0000313" key="3">
    <source>
        <dbReference type="Proteomes" id="UP001153069"/>
    </source>
</evidence>
<dbReference type="AlphaFoldDB" id="A0A9N8HST5"/>
<gene>
    <name evidence="2" type="ORF">SEMRO_1488_G276860.1</name>
</gene>
<feature type="compositionally biased region" description="Basic and acidic residues" evidence="1">
    <location>
        <begin position="17"/>
        <end position="27"/>
    </location>
</feature>
<evidence type="ECO:0000256" key="1">
    <source>
        <dbReference type="SAM" id="MobiDB-lite"/>
    </source>
</evidence>
<protein>
    <submittedName>
        <fullName evidence="2">Uncharacterized protein</fullName>
    </submittedName>
</protein>
<evidence type="ECO:0000313" key="2">
    <source>
        <dbReference type="EMBL" id="CAB9524052.1"/>
    </source>
</evidence>
<proteinExistence type="predicted"/>
<dbReference type="EMBL" id="CAICTM010001486">
    <property type="protein sequence ID" value="CAB9524052.1"/>
    <property type="molecule type" value="Genomic_DNA"/>
</dbReference>
<feature type="region of interest" description="Disordered" evidence="1">
    <location>
        <begin position="1"/>
        <end position="57"/>
    </location>
</feature>
<reference evidence="2" key="1">
    <citation type="submission" date="2020-06" db="EMBL/GenBank/DDBJ databases">
        <authorList>
            <consortium name="Plant Systems Biology data submission"/>
        </authorList>
    </citation>
    <scope>NUCLEOTIDE SEQUENCE</scope>
    <source>
        <strain evidence="2">D6</strain>
    </source>
</reference>
<dbReference type="Proteomes" id="UP001153069">
    <property type="component" value="Unassembled WGS sequence"/>
</dbReference>
<accession>A0A9N8HST5</accession>
<feature type="compositionally biased region" description="Polar residues" evidence="1">
    <location>
        <begin position="1"/>
        <end position="16"/>
    </location>
</feature>
<organism evidence="2 3">
    <name type="scientific">Seminavis robusta</name>
    <dbReference type="NCBI Taxonomy" id="568900"/>
    <lineage>
        <taxon>Eukaryota</taxon>
        <taxon>Sar</taxon>
        <taxon>Stramenopiles</taxon>
        <taxon>Ochrophyta</taxon>
        <taxon>Bacillariophyta</taxon>
        <taxon>Bacillariophyceae</taxon>
        <taxon>Bacillariophycidae</taxon>
        <taxon>Naviculales</taxon>
        <taxon>Naviculaceae</taxon>
        <taxon>Seminavis</taxon>
    </lineage>
</organism>
<name>A0A9N8HST5_9STRA</name>
<keyword evidence="3" id="KW-1185">Reference proteome</keyword>
<feature type="compositionally biased region" description="Basic and acidic residues" evidence="1">
    <location>
        <begin position="48"/>
        <end position="57"/>
    </location>
</feature>
<comment type="caution">
    <text evidence="2">The sequence shown here is derived from an EMBL/GenBank/DDBJ whole genome shotgun (WGS) entry which is preliminary data.</text>
</comment>